<dbReference type="AlphaFoldDB" id="A0A5N5TP76"/>
<feature type="non-terminal residue" evidence="1">
    <location>
        <position position="1"/>
    </location>
</feature>
<protein>
    <submittedName>
        <fullName evidence="1">Uncharacterized protein</fullName>
    </submittedName>
</protein>
<organism evidence="1 2">
    <name type="scientific">Armadillidium nasatum</name>
    <dbReference type="NCBI Taxonomy" id="96803"/>
    <lineage>
        <taxon>Eukaryota</taxon>
        <taxon>Metazoa</taxon>
        <taxon>Ecdysozoa</taxon>
        <taxon>Arthropoda</taxon>
        <taxon>Crustacea</taxon>
        <taxon>Multicrustacea</taxon>
        <taxon>Malacostraca</taxon>
        <taxon>Eumalacostraca</taxon>
        <taxon>Peracarida</taxon>
        <taxon>Isopoda</taxon>
        <taxon>Oniscidea</taxon>
        <taxon>Crinocheta</taxon>
        <taxon>Armadillidiidae</taxon>
        <taxon>Armadillidium</taxon>
    </lineage>
</organism>
<comment type="caution">
    <text evidence="1">The sequence shown here is derived from an EMBL/GenBank/DDBJ whole genome shotgun (WGS) entry which is preliminary data.</text>
</comment>
<evidence type="ECO:0000313" key="1">
    <source>
        <dbReference type="EMBL" id="KAB7507959.1"/>
    </source>
</evidence>
<keyword evidence="2" id="KW-1185">Reference proteome</keyword>
<accession>A0A5N5TP76</accession>
<gene>
    <name evidence="1" type="ORF">Anas_05256</name>
</gene>
<proteinExistence type="predicted"/>
<dbReference type="EMBL" id="SEYY01000127">
    <property type="protein sequence ID" value="KAB7507959.1"/>
    <property type="molecule type" value="Genomic_DNA"/>
</dbReference>
<reference evidence="1 2" key="1">
    <citation type="journal article" date="2019" name="PLoS Biol.">
        <title>Sex chromosomes control vertical transmission of feminizing Wolbachia symbionts in an isopod.</title>
        <authorList>
            <person name="Becking T."/>
            <person name="Chebbi M.A."/>
            <person name="Giraud I."/>
            <person name="Moumen B."/>
            <person name="Laverre T."/>
            <person name="Caubet Y."/>
            <person name="Peccoud J."/>
            <person name="Gilbert C."/>
            <person name="Cordaux R."/>
        </authorList>
    </citation>
    <scope>NUCLEOTIDE SEQUENCE [LARGE SCALE GENOMIC DNA]</scope>
    <source>
        <strain evidence="1">ANa2</strain>
        <tissue evidence="1">Whole body excluding digestive tract and cuticle</tissue>
    </source>
</reference>
<dbReference type="Proteomes" id="UP000326759">
    <property type="component" value="Unassembled WGS sequence"/>
</dbReference>
<sequence>LSKGDLVNVHPSVREILPYYLLNDITSGDAVRLLTGVQPGAAIGLKAAEKFMDGKNTILGPNDVSGLQTILQHLGAAQANRFNQRYIMDIFRAMGANAKLTMPAAVVLQHKFENFTANISRTYINNPMLYLCGYDIETIPISVLCAFSPMEISQLSSAHKIVLLERLGWAEELEYRCPRNINIRMVIVTEGFNAMGSSRGIQPTDVGIIGNAILDAPYDLLQGAHKMAKPIIIKRLNDLVNMRRVKPCWGSSQRRAVAQLIKDAYG</sequence>
<name>A0A5N5TP76_9CRUS</name>
<dbReference type="OrthoDB" id="10334355at2759"/>
<evidence type="ECO:0000313" key="2">
    <source>
        <dbReference type="Proteomes" id="UP000326759"/>
    </source>
</evidence>